<accession>A0A923N7T0</accession>
<dbReference type="AlphaFoldDB" id="A0A923N7T0"/>
<dbReference type="SUPFAM" id="SSF49464">
    <property type="entry name" value="Carboxypeptidase regulatory domain-like"/>
    <property type="match status" value="1"/>
</dbReference>
<dbReference type="InterPro" id="IPR008969">
    <property type="entry name" value="CarboxyPept-like_regulatory"/>
</dbReference>
<reference evidence="1" key="1">
    <citation type="submission" date="2020-08" db="EMBL/GenBank/DDBJ databases">
        <title>Pontibacter sp. SD6 16S ribosomal RNA gene Genome sequencing and assembly.</title>
        <authorList>
            <person name="Kang M."/>
        </authorList>
    </citation>
    <scope>NUCLEOTIDE SEQUENCE</scope>
    <source>
        <strain evidence="1">SD6</strain>
    </source>
</reference>
<dbReference type="Gene3D" id="2.60.40.1120">
    <property type="entry name" value="Carboxypeptidase-like, regulatory domain"/>
    <property type="match status" value="1"/>
</dbReference>
<dbReference type="RefSeq" id="WP_187068336.1">
    <property type="nucleotide sequence ID" value="NZ_JACRVF010000005.1"/>
</dbReference>
<organism evidence="1 2">
    <name type="scientific">Pontibacter cellulosilyticus</name>
    <dbReference type="NCBI Taxonomy" id="1720253"/>
    <lineage>
        <taxon>Bacteria</taxon>
        <taxon>Pseudomonadati</taxon>
        <taxon>Bacteroidota</taxon>
        <taxon>Cytophagia</taxon>
        <taxon>Cytophagales</taxon>
        <taxon>Hymenobacteraceae</taxon>
        <taxon>Pontibacter</taxon>
    </lineage>
</organism>
<keyword evidence="2" id="KW-1185">Reference proteome</keyword>
<sequence>MTKRIWAALFAAVLFSGCEDSMLDPTTEATGIVVDHITNKPLSGVTVTLTEDDDRWVGRSVVIAEQQTDASGKFVFKFEWKDSPYTIKFKKQNYIYSRVTYNELFPNLSPVVTDYELLESLKKKQEFVIDMEPIGQIVLNVAHPQPNGRKLTLKLENMSKKLHSLNFQAFEGTGLTDYKIDATANKYTRYTYTIEENGKSQTKVDSIFVNHITPTPLTITY</sequence>
<dbReference type="GO" id="GO:0004180">
    <property type="term" value="F:carboxypeptidase activity"/>
    <property type="evidence" value="ECO:0007669"/>
    <property type="project" value="UniProtKB-KW"/>
</dbReference>
<protein>
    <submittedName>
        <fullName evidence="1">Carboxypeptidase regulatory-like domain-containing protein</fullName>
    </submittedName>
</protein>
<dbReference type="PROSITE" id="PS51257">
    <property type="entry name" value="PROKAR_LIPOPROTEIN"/>
    <property type="match status" value="1"/>
</dbReference>
<keyword evidence="1" id="KW-0645">Protease</keyword>
<keyword evidence="1" id="KW-0121">Carboxypeptidase</keyword>
<evidence type="ECO:0000313" key="2">
    <source>
        <dbReference type="Proteomes" id="UP000603640"/>
    </source>
</evidence>
<gene>
    <name evidence="1" type="ORF">H8S84_15755</name>
</gene>
<proteinExistence type="predicted"/>
<comment type="caution">
    <text evidence="1">The sequence shown here is derived from an EMBL/GenBank/DDBJ whole genome shotgun (WGS) entry which is preliminary data.</text>
</comment>
<name>A0A923N7T0_9BACT</name>
<evidence type="ECO:0000313" key="1">
    <source>
        <dbReference type="EMBL" id="MBC5994303.1"/>
    </source>
</evidence>
<dbReference type="EMBL" id="JACRVF010000005">
    <property type="protein sequence ID" value="MBC5994303.1"/>
    <property type="molecule type" value="Genomic_DNA"/>
</dbReference>
<dbReference type="Proteomes" id="UP000603640">
    <property type="component" value="Unassembled WGS sequence"/>
</dbReference>
<keyword evidence="1" id="KW-0378">Hydrolase</keyword>